<dbReference type="EMBL" id="FNFE01000001">
    <property type="protein sequence ID" value="SDJ61347.1"/>
    <property type="molecule type" value="Genomic_DNA"/>
</dbReference>
<evidence type="ECO:0000256" key="1">
    <source>
        <dbReference type="SAM" id="MobiDB-lite"/>
    </source>
</evidence>
<protein>
    <submittedName>
        <fullName evidence="2">Uncharacterized protein</fullName>
    </submittedName>
</protein>
<dbReference type="Proteomes" id="UP000198882">
    <property type="component" value="Unassembled WGS sequence"/>
</dbReference>
<dbReference type="RefSeq" id="WP_139171267.1">
    <property type="nucleotide sequence ID" value="NZ_FNFE01000001.1"/>
</dbReference>
<proteinExistence type="predicted"/>
<organism evidence="2 3">
    <name type="scientific">Natronorubrum texcoconense</name>
    <dbReference type="NCBI Taxonomy" id="1095776"/>
    <lineage>
        <taxon>Archaea</taxon>
        <taxon>Methanobacteriati</taxon>
        <taxon>Methanobacteriota</taxon>
        <taxon>Stenosarchaea group</taxon>
        <taxon>Halobacteria</taxon>
        <taxon>Halobacteriales</taxon>
        <taxon>Natrialbaceae</taxon>
        <taxon>Natronorubrum</taxon>
    </lineage>
</organism>
<sequence length="410" mass="44710">MVIQWPIKLWWERDGLPEGLLFYNIAINCIREKFNSTNRRSVLKTSAATIIGLSGLSAVGSAVDSESSIFNDVENVDGWDKTQTYYLNEEWSCDDGLQDFSYRSGPSPTSEYGVGVHRALQFRNWNYLSRGDDRLDTGPCHKYDFALTSFGADAEKSGSDTIINCSTNDDPGRSVCTFSQSGHKIGVEGVSGPRSLENVMRPDDQLIKVGDDMFGEINGEDVLGSSSDWVTDVDFDEADYNMGEPGALTNGIGLLLGVGSTVGTGGLATVLKTGGIALSGTALAAELVGQPDSGSEEFSGDSYLYESGGVSTGQWAFEHHCYFSIFVPVGESYRIRFEDEYNVADSFVRGEKLADDINLENWLENREHTSWTVEFPENSEGEPSNLPEIYSPPICGPSGCLNNHDDDDGE</sequence>
<gene>
    <name evidence="2" type="ORF">SAMN04515672_1183</name>
</gene>
<accession>A0A1G8V655</accession>
<dbReference type="AlphaFoldDB" id="A0A1G8V655"/>
<keyword evidence="3" id="KW-1185">Reference proteome</keyword>
<feature type="region of interest" description="Disordered" evidence="1">
    <location>
        <begin position="373"/>
        <end position="410"/>
    </location>
</feature>
<name>A0A1G8V655_9EURY</name>
<reference evidence="3" key="1">
    <citation type="submission" date="2016-10" db="EMBL/GenBank/DDBJ databases">
        <authorList>
            <person name="Varghese N."/>
            <person name="Submissions S."/>
        </authorList>
    </citation>
    <scope>NUCLEOTIDE SEQUENCE [LARGE SCALE GENOMIC DNA]</scope>
    <source>
        <strain evidence="3">B4,CECT 8067,JCM 17497</strain>
    </source>
</reference>
<evidence type="ECO:0000313" key="2">
    <source>
        <dbReference type="EMBL" id="SDJ61347.1"/>
    </source>
</evidence>
<evidence type="ECO:0000313" key="3">
    <source>
        <dbReference type="Proteomes" id="UP000198882"/>
    </source>
</evidence>